<feature type="transmembrane region" description="Helical" evidence="5">
    <location>
        <begin position="390"/>
        <end position="407"/>
    </location>
</feature>
<keyword evidence="4 5" id="KW-0472">Membrane</keyword>
<feature type="transmembrane region" description="Helical" evidence="5">
    <location>
        <begin position="273"/>
        <end position="294"/>
    </location>
</feature>
<evidence type="ECO:0000256" key="3">
    <source>
        <dbReference type="ARBA" id="ARBA00022989"/>
    </source>
</evidence>
<dbReference type="RefSeq" id="XP_018018248.1">
    <property type="nucleotide sequence ID" value="XM_018162759.2"/>
</dbReference>
<feature type="transmembrane region" description="Helical" evidence="5">
    <location>
        <begin position="240"/>
        <end position="261"/>
    </location>
</feature>
<feature type="transmembrane region" description="Helical" evidence="5">
    <location>
        <begin position="419"/>
        <end position="443"/>
    </location>
</feature>
<dbReference type="InterPro" id="IPR036259">
    <property type="entry name" value="MFS_trans_sf"/>
</dbReference>
<dbReference type="InterPro" id="IPR005828">
    <property type="entry name" value="MFS_sugar_transport-like"/>
</dbReference>
<keyword evidence="3 5" id="KW-1133">Transmembrane helix</keyword>
<dbReference type="Pfam" id="PF00083">
    <property type="entry name" value="Sugar_tr"/>
    <property type="match status" value="1"/>
</dbReference>
<dbReference type="AlphaFoldDB" id="A0A8B7NWV8"/>
<reference evidence="8" key="1">
    <citation type="submission" date="2025-08" db="UniProtKB">
        <authorList>
            <consortium name="RefSeq"/>
        </authorList>
    </citation>
    <scope>IDENTIFICATION</scope>
    <source>
        <tissue evidence="8">Whole organism</tissue>
    </source>
</reference>
<evidence type="ECO:0000313" key="7">
    <source>
        <dbReference type="Proteomes" id="UP000694843"/>
    </source>
</evidence>
<dbReference type="PROSITE" id="PS50850">
    <property type="entry name" value="MFS"/>
    <property type="match status" value="1"/>
</dbReference>
<gene>
    <name evidence="8" type="primary">LOC108674784</name>
</gene>
<dbReference type="Proteomes" id="UP000694843">
    <property type="component" value="Unplaced"/>
</dbReference>
<feature type="transmembrane region" description="Helical" evidence="5">
    <location>
        <begin position="214"/>
        <end position="234"/>
    </location>
</feature>
<dbReference type="GO" id="GO:0022857">
    <property type="term" value="F:transmembrane transporter activity"/>
    <property type="evidence" value="ECO:0007669"/>
    <property type="project" value="InterPro"/>
</dbReference>
<accession>A0A8B7NWV8</accession>
<feature type="transmembrane region" description="Helical" evidence="5">
    <location>
        <begin position="65"/>
        <end position="86"/>
    </location>
</feature>
<feature type="transmembrane region" description="Helical" evidence="5">
    <location>
        <begin position="538"/>
        <end position="558"/>
    </location>
</feature>
<evidence type="ECO:0000313" key="8">
    <source>
        <dbReference type="RefSeq" id="XP_018018248.1"/>
    </source>
</evidence>
<feature type="transmembrane region" description="Helical" evidence="5">
    <location>
        <begin position="185"/>
        <end position="207"/>
    </location>
</feature>
<dbReference type="SUPFAM" id="SSF103473">
    <property type="entry name" value="MFS general substrate transporter"/>
    <property type="match status" value="1"/>
</dbReference>
<dbReference type="PANTHER" id="PTHR24064">
    <property type="entry name" value="SOLUTE CARRIER FAMILY 22 MEMBER"/>
    <property type="match status" value="1"/>
</dbReference>
<feature type="transmembrane region" description="Helical" evidence="5">
    <location>
        <begin position="450"/>
        <end position="469"/>
    </location>
</feature>
<protein>
    <submittedName>
        <fullName evidence="8">Organic cation transporter protein</fullName>
    </submittedName>
</protein>
<feature type="transmembrane region" description="Helical" evidence="5">
    <location>
        <begin position="512"/>
        <end position="532"/>
    </location>
</feature>
<evidence type="ECO:0000256" key="5">
    <source>
        <dbReference type="SAM" id="Phobius"/>
    </source>
</evidence>
<evidence type="ECO:0000259" key="6">
    <source>
        <dbReference type="PROSITE" id="PS50850"/>
    </source>
</evidence>
<dbReference type="OMA" id="RMLFLLM"/>
<comment type="subcellular location">
    <subcellularLocation>
        <location evidence="1">Membrane</location>
        <topology evidence="1">Multi-pass membrane protein</topology>
    </subcellularLocation>
</comment>
<feature type="transmembrane region" description="Helical" evidence="5">
    <location>
        <begin position="475"/>
        <end position="500"/>
    </location>
</feature>
<evidence type="ECO:0000256" key="4">
    <source>
        <dbReference type="ARBA" id="ARBA00023136"/>
    </source>
</evidence>
<name>A0A8B7NWV8_HYAAZ</name>
<feature type="domain" description="Major facilitator superfamily (MFS) profile" evidence="6">
    <location>
        <begin position="126"/>
        <end position="563"/>
    </location>
</feature>
<evidence type="ECO:0000256" key="1">
    <source>
        <dbReference type="ARBA" id="ARBA00004141"/>
    </source>
</evidence>
<dbReference type="InterPro" id="IPR020846">
    <property type="entry name" value="MFS_dom"/>
</dbReference>
<keyword evidence="2 5" id="KW-0812">Transmembrane</keyword>
<dbReference type="OrthoDB" id="6884957at2759"/>
<proteinExistence type="predicted"/>
<feature type="transmembrane region" description="Helical" evidence="5">
    <location>
        <begin position="300"/>
        <end position="321"/>
    </location>
</feature>
<dbReference type="Gene3D" id="1.20.1250.20">
    <property type="entry name" value="MFS general substrate transporter like domains"/>
    <property type="match status" value="1"/>
</dbReference>
<organism evidence="7 8">
    <name type="scientific">Hyalella azteca</name>
    <name type="common">Amphipod</name>
    <dbReference type="NCBI Taxonomy" id="294128"/>
    <lineage>
        <taxon>Eukaryota</taxon>
        <taxon>Metazoa</taxon>
        <taxon>Ecdysozoa</taxon>
        <taxon>Arthropoda</taxon>
        <taxon>Crustacea</taxon>
        <taxon>Multicrustacea</taxon>
        <taxon>Malacostraca</taxon>
        <taxon>Eumalacostraca</taxon>
        <taxon>Peracarida</taxon>
        <taxon>Amphipoda</taxon>
        <taxon>Senticaudata</taxon>
        <taxon>Talitrida</taxon>
        <taxon>Talitroidea</taxon>
        <taxon>Hyalellidae</taxon>
        <taxon>Hyalella</taxon>
    </lineage>
</organism>
<sequence length="646" mass="72387">MSRQAHVNAAFIDDEGFNQQSLKKKQDEISNKTKNPAPLTDLNEELMDFDDIVPYLDKFGRYQKLLFLAMAPFCFNLVLIYFPHIFVTLEPEHWCRVPELLHLPLDVRRNLSAPISAETGRYDSCRVYDVDFAAIRQSLDAGQSVVPNSSWGTVECTSWEYDFSRVGGYASIVSDLDWVCSRGGYAATAQSIFFVGAVVGGLIIGWLADKFGRIPVLVGTNIIGAVSCLLTATVTTFVEYAIYKFIAGLAFDNIFIMMYVLALEYFAPEHRTIVANMSIAIFYTIGTVVVPWLAVLVADWRLFSVLCSLPMLFGASAYYFIPESIRWLMLQGRIEESIKIVTKIASVNKKKIPEEVLKKFESSMWQAKRLAETEEDTETLLDIRKTPAQLRTFIIVTLYWMLVTLSYDGHLRNVSNLPLDVFIIFTVAAATEFPADTILTFTLDKWGRRWYAFGSMLLSGLFTLAVLAVPQDHVYTIATLAILGRYCVNTAFNIGLQYAAEIMPTVIRAQGMSAVHTAGHVAALLAPQIVLLGRTSPALPLLILGALAVIAGCLALFLPETLHSQLPETLMEGEVFCKSFKFWSFPCTQKPLPDPEIIEEPKSPTRGSLVIARTRNFTRGESYRSSLFRRRRKETIYLPAPPKETP</sequence>
<dbReference type="KEGG" id="hazt:108674784"/>
<keyword evidence="7" id="KW-1185">Reference proteome</keyword>
<evidence type="ECO:0000256" key="2">
    <source>
        <dbReference type="ARBA" id="ARBA00022692"/>
    </source>
</evidence>
<dbReference type="GO" id="GO:0016020">
    <property type="term" value="C:membrane"/>
    <property type="evidence" value="ECO:0007669"/>
    <property type="project" value="UniProtKB-SubCell"/>
</dbReference>
<dbReference type="GeneID" id="108674784"/>
<dbReference type="CDD" id="cd17317">
    <property type="entry name" value="MFS_SLC22"/>
    <property type="match status" value="1"/>
</dbReference>